<dbReference type="SUPFAM" id="SSF109993">
    <property type="entry name" value="VPS9 domain"/>
    <property type="match status" value="1"/>
</dbReference>
<protein>
    <submittedName>
        <fullName evidence="5">Vacuolar assembly/sorting protein VPS9</fullName>
    </submittedName>
</protein>
<feature type="compositionally biased region" description="Basic and acidic residues" evidence="2">
    <location>
        <begin position="100"/>
        <end position="123"/>
    </location>
</feature>
<evidence type="ECO:0000256" key="2">
    <source>
        <dbReference type="SAM" id="MobiDB-lite"/>
    </source>
</evidence>
<dbReference type="InterPro" id="IPR009060">
    <property type="entry name" value="UBA-like_sf"/>
</dbReference>
<dbReference type="InterPro" id="IPR003892">
    <property type="entry name" value="CUE"/>
</dbReference>
<feature type="compositionally biased region" description="Polar residues" evidence="2">
    <location>
        <begin position="86"/>
        <end position="99"/>
    </location>
</feature>
<feature type="region of interest" description="Disordered" evidence="2">
    <location>
        <begin position="497"/>
        <end position="633"/>
    </location>
</feature>
<evidence type="ECO:0000256" key="1">
    <source>
        <dbReference type="SAM" id="Coils"/>
    </source>
</evidence>
<feature type="domain" description="CUE" evidence="3">
    <location>
        <begin position="668"/>
        <end position="711"/>
    </location>
</feature>
<feature type="compositionally biased region" description="Low complexity" evidence="2">
    <location>
        <begin position="606"/>
        <end position="617"/>
    </location>
</feature>
<dbReference type="GO" id="GO:0005829">
    <property type="term" value="C:cytosol"/>
    <property type="evidence" value="ECO:0007669"/>
    <property type="project" value="TreeGrafter"/>
</dbReference>
<dbReference type="CDD" id="cd14279">
    <property type="entry name" value="CUE"/>
    <property type="match status" value="1"/>
</dbReference>
<dbReference type="PROSITE" id="PS51140">
    <property type="entry name" value="CUE"/>
    <property type="match status" value="1"/>
</dbReference>
<dbReference type="SMART" id="SM00167">
    <property type="entry name" value="VPS9"/>
    <property type="match status" value="1"/>
</dbReference>
<dbReference type="Gene3D" id="1.10.8.10">
    <property type="entry name" value="DNA helicase RuvA subunit, C-terminal domain"/>
    <property type="match status" value="1"/>
</dbReference>
<dbReference type="Pfam" id="PF18151">
    <property type="entry name" value="DUF5601"/>
    <property type="match status" value="1"/>
</dbReference>
<dbReference type="Gene3D" id="1.10.246.120">
    <property type="match status" value="1"/>
</dbReference>
<dbReference type="GO" id="GO:0016192">
    <property type="term" value="P:vesicle-mediated transport"/>
    <property type="evidence" value="ECO:0007669"/>
    <property type="project" value="InterPro"/>
</dbReference>
<dbReference type="Pfam" id="PF02845">
    <property type="entry name" value="CUE"/>
    <property type="match status" value="1"/>
</dbReference>
<dbReference type="InterPro" id="IPR045046">
    <property type="entry name" value="Vps9-like"/>
</dbReference>
<proteinExistence type="predicted"/>
<evidence type="ECO:0000259" key="3">
    <source>
        <dbReference type="PROSITE" id="PS51140"/>
    </source>
</evidence>
<name>A0A0F7SLH5_PHARH</name>
<feature type="compositionally biased region" description="Low complexity" evidence="2">
    <location>
        <begin position="70"/>
        <end position="85"/>
    </location>
</feature>
<feature type="region of interest" description="Disordered" evidence="2">
    <location>
        <begin position="1"/>
        <end position="127"/>
    </location>
</feature>
<organism evidence="5">
    <name type="scientific">Phaffia rhodozyma</name>
    <name type="common">Yeast</name>
    <name type="synonym">Xanthophyllomyces dendrorhous</name>
    <dbReference type="NCBI Taxonomy" id="264483"/>
    <lineage>
        <taxon>Eukaryota</taxon>
        <taxon>Fungi</taxon>
        <taxon>Dikarya</taxon>
        <taxon>Basidiomycota</taxon>
        <taxon>Agaricomycotina</taxon>
        <taxon>Tremellomycetes</taxon>
        <taxon>Cystofilobasidiales</taxon>
        <taxon>Mrakiaceae</taxon>
        <taxon>Phaffia</taxon>
    </lineage>
</organism>
<feature type="compositionally biased region" description="Polar residues" evidence="2">
    <location>
        <begin position="544"/>
        <end position="569"/>
    </location>
</feature>
<dbReference type="Pfam" id="PF02204">
    <property type="entry name" value="VPS9"/>
    <property type="match status" value="1"/>
</dbReference>
<dbReference type="EMBL" id="LN483142">
    <property type="protein sequence ID" value="CED82917.1"/>
    <property type="molecule type" value="Genomic_DNA"/>
</dbReference>
<feature type="compositionally biased region" description="Polar residues" evidence="2">
    <location>
        <begin position="577"/>
        <end position="586"/>
    </location>
</feature>
<feature type="coiled-coil region" evidence="1">
    <location>
        <begin position="647"/>
        <end position="674"/>
    </location>
</feature>
<feature type="domain" description="VPS9" evidence="4">
    <location>
        <begin position="234"/>
        <end position="386"/>
    </location>
</feature>
<dbReference type="InterPro" id="IPR003123">
    <property type="entry name" value="VPS9"/>
</dbReference>
<dbReference type="InterPro" id="IPR041545">
    <property type="entry name" value="DUF5601"/>
</dbReference>
<dbReference type="SUPFAM" id="SSF46934">
    <property type="entry name" value="UBA-like"/>
    <property type="match status" value="1"/>
</dbReference>
<accession>A0A0F7SLH5</accession>
<dbReference type="InterPro" id="IPR037191">
    <property type="entry name" value="VPS9_dom_sf"/>
</dbReference>
<feature type="compositionally biased region" description="Low complexity" evidence="2">
    <location>
        <begin position="14"/>
        <end position="34"/>
    </location>
</feature>
<dbReference type="PROSITE" id="PS51205">
    <property type="entry name" value="VPS9"/>
    <property type="match status" value="1"/>
</dbReference>
<evidence type="ECO:0000313" key="5">
    <source>
        <dbReference type="EMBL" id="CED82917.1"/>
    </source>
</evidence>
<evidence type="ECO:0000259" key="4">
    <source>
        <dbReference type="PROSITE" id="PS51205"/>
    </source>
</evidence>
<feature type="compositionally biased region" description="Low complexity" evidence="2">
    <location>
        <begin position="45"/>
        <end position="62"/>
    </location>
</feature>
<dbReference type="PANTHER" id="PTHR23101">
    <property type="entry name" value="RAB GDP/GTP EXCHANGE FACTOR"/>
    <property type="match status" value="1"/>
</dbReference>
<dbReference type="PANTHER" id="PTHR23101:SF25">
    <property type="entry name" value="GTPASE-ACTIVATING PROTEIN AND VPS9 DOMAIN-CONTAINING PROTEIN 1"/>
    <property type="match status" value="1"/>
</dbReference>
<dbReference type="GO" id="GO:0005085">
    <property type="term" value="F:guanyl-nucleotide exchange factor activity"/>
    <property type="evidence" value="ECO:0007669"/>
    <property type="project" value="InterPro"/>
</dbReference>
<dbReference type="Gene3D" id="1.20.1050.80">
    <property type="entry name" value="VPS9 domain"/>
    <property type="match status" value="1"/>
</dbReference>
<dbReference type="GO" id="GO:0031267">
    <property type="term" value="F:small GTPase binding"/>
    <property type="evidence" value="ECO:0007669"/>
    <property type="project" value="TreeGrafter"/>
</dbReference>
<reference evidence="5" key="1">
    <citation type="submission" date="2014-08" db="EMBL/GenBank/DDBJ databases">
        <authorList>
            <person name="Sharma Rahul"/>
            <person name="Thines Marco"/>
        </authorList>
    </citation>
    <scope>NUCLEOTIDE SEQUENCE</scope>
</reference>
<dbReference type="GO" id="GO:0043130">
    <property type="term" value="F:ubiquitin binding"/>
    <property type="evidence" value="ECO:0007669"/>
    <property type="project" value="InterPro"/>
</dbReference>
<dbReference type="AlphaFoldDB" id="A0A0F7SLH5"/>
<dbReference type="GO" id="GO:0030139">
    <property type="term" value="C:endocytic vesicle"/>
    <property type="evidence" value="ECO:0007669"/>
    <property type="project" value="TreeGrafter"/>
</dbReference>
<keyword evidence="1" id="KW-0175">Coiled coil</keyword>
<sequence length="712" mass="78462">MSGNTYDIPSDWHSSLATPSTSSASQSATSALLLEFDPLESPSVTDSPSAPATLPSSSASTRSPPPASSPPGQTSSSLNLSRPSSINTISSFRSKSSNKPHSEKEEHDKDREARLDKEGDPSDNRVQTAQFDFPKFLEQLKSKPAEPVAKYLKSFLMNFAKKSFSMNEMIKLIHDFLQFISARMREVPPWKGMSELEFDTALDCMEKLVMNRLHPFTFTPVIDSSKHHITTDDLERDKILHQRIGLFGWLEGKHLDVLNEDDLDRDQVEGYLKFAMDEMIKMNHYKAPRDKLICILNSCKVIFGMIRQLSANKNSGKKAEGSGADTFIPILILVVLKANPEHLISNVEYINRFRSASKLQSEAGYYLSSLMGSITFIESMDHTVLSNITQQEFEMNVESAIAHLPPNSPLSPTVSGFKSSISPFPPPASSSSSAVAAAAASAPFGNTSEGEEPANIISFIPTNFALGSKRFFAKTGEAVTRPLGAIGKLFTDVIEGGLEDSRPSSASGSRPERQLGGGPSETQRPYQPRIRSPRPRSHVDLNSDPASSTNTNAEIETSTIQKPKPTQTLWDRVSSEILGSQSSQPPGWQESYRSHPSANARPPPQQHQQYHQQQLPHDPSRPFALAPPENNYYHNHPGEYVFSDGNVEEDNIDYERLQSELDKRDQQAKQANLETLSQIFPSLDAELAALILDNKQGDLSGTIDTLLEMGSS</sequence>